<reference evidence="3" key="1">
    <citation type="submission" date="2017-05" db="EMBL/GenBank/DDBJ databases">
        <authorList>
            <person name="Ray J."/>
            <person name="Price M."/>
            <person name="Deutschbauer A."/>
        </authorList>
    </citation>
    <scope>NUCLEOTIDE SEQUENCE [LARGE SCALE GENOMIC DNA]</scope>
    <source>
        <strain evidence="3">DSM 19842</strain>
    </source>
</reference>
<proteinExistence type="predicted"/>
<keyword evidence="1" id="KW-0812">Transmembrane</keyword>
<gene>
    <name evidence="2" type="ORF">CA264_12045</name>
</gene>
<dbReference type="Proteomes" id="UP000266292">
    <property type="component" value="Chromosome"/>
</dbReference>
<dbReference type="EMBL" id="CP021235">
    <property type="protein sequence ID" value="ARS36101.1"/>
    <property type="molecule type" value="Genomic_DNA"/>
</dbReference>
<evidence type="ECO:0000313" key="2">
    <source>
        <dbReference type="EMBL" id="ARS36101.1"/>
    </source>
</evidence>
<evidence type="ECO:0000313" key="3">
    <source>
        <dbReference type="Proteomes" id="UP000266292"/>
    </source>
</evidence>
<dbReference type="OrthoDB" id="854120at2"/>
<name>A0A1X9YTF0_9BACT</name>
<evidence type="ECO:0000256" key="1">
    <source>
        <dbReference type="SAM" id="Phobius"/>
    </source>
</evidence>
<dbReference type="RefSeq" id="WP_025607478.1">
    <property type="nucleotide sequence ID" value="NZ_CP021235.1"/>
</dbReference>
<feature type="transmembrane region" description="Helical" evidence="1">
    <location>
        <begin position="89"/>
        <end position="110"/>
    </location>
</feature>
<keyword evidence="1" id="KW-1133">Transmembrane helix</keyword>
<sequence length="111" mass="12812">MRQNAQYYFLLLSLYGSVLMALAAFFLAAEPLVLHTLSYYRLPLAFIMRFSTFWFCSFILAILAFLFYVRQQAHVIPELDRRRALRLSAYAFSIGTVVAVVVASMFFLAYS</sequence>
<accession>A0A1X9YTF0</accession>
<organism evidence="2 3">
    <name type="scientific">Pontibacter actiniarum</name>
    <dbReference type="NCBI Taxonomy" id="323450"/>
    <lineage>
        <taxon>Bacteria</taxon>
        <taxon>Pseudomonadati</taxon>
        <taxon>Bacteroidota</taxon>
        <taxon>Cytophagia</taxon>
        <taxon>Cytophagales</taxon>
        <taxon>Hymenobacteraceae</taxon>
        <taxon>Pontibacter</taxon>
    </lineage>
</organism>
<keyword evidence="3" id="KW-1185">Reference proteome</keyword>
<dbReference type="KEGG" id="pact:CA264_12045"/>
<protein>
    <submittedName>
        <fullName evidence="2">Uncharacterized protein</fullName>
    </submittedName>
</protein>
<keyword evidence="1" id="KW-0472">Membrane</keyword>
<feature type="transmembrane region" description="Helical" evidence="1">
    <location>
        <begin position="47"/>
        <end position="69"/>
    </location>
</feature>
<dbReference type="AlphaFoldDB" id="A0A1X9YTF0"/>
<feature type="transmembrane region" description="Helical" evidence="1">
    <location>
        <begin position="7"/>
        <end position="27"/>
    </location>
</feature>